<proteinExistence type="predicted"/>
<feature type="compositionally biased region" description="Basic and acidic residues" evidence="1">
    <location>
        <begin position="300"/>
        <end position="321"/>
    </location>
</feature>
<evidence type="ECO:0000313" key="2">
    <source>
        <dbReference type="EMBL" id="TKW51523.1"/>
    </source>
</evidence>
<accession>A0A4U6X8V5</accession>
<gene>
    <name evidence="2" type="ORF">CTA1_1300</name>
</gene>
<protein>
    <submittedName>
        <fullName evidence="2">Uncharacterized protein</fullName>
    </submittedName>
</protein>
<feature type="region of interest" description="Disordered" evidence="1">
    <location>
        <begin position="300"/>
        <end position="325"/>
    </location>
</feature>
<sequence length="357" mass="42520">MCYRVHTHTMSCDVRPVITSTKTLYANPYETPPSCPCTTPPSFTPYFRSHHHLTSSSRRCPSHGCCSLDVETYRCSHQCPRPIDYHRYVCNHDTEFQRPSSSRSRRRSVSRPRTSDSYSNRHPSKAPSDPFQDPAHTPWRSLRTFDRKPDFYAAESSDFRFAISELLDIGRILLHAKSELEKAGLRIERERTRHRRSHGAACERVLREWECSRTRRIEEMVVDMDDLKLSTEVLADCWVKYVGLLRKYELLGQRRVGGIVEGRGRRRRGSENRSDEVRENATNEPWRYIRRESWDRVDRRHGRRPEGTRGHERGAEQEPVRRRERRRQSVRFIDEVERQRNHRWSSDDKGHRSWWKF</sequence>
<dbReference type="STRING" id="1306861.A0A4U6X8V5"/>
<feature type="region of interest" description="Disordered" evidence="1">
    <location>
        <begin position="96"/>
        <end position="137"/>
    </location>
</feature>
<dbReference type="Proteomes" id="UP000310108">
    <property type="component" value="Unassembled WGS sequence"/>
</dbReference>
<evidence type="ECO:0000256" key="1">
    <source>
        <dbReference type="SAM" id="MobiDB-lite"/>
    </source>
</evidence>
<dbReference type="EMBL" id="PJEX01000299">
    <property type="protein sequence ID" value="TKW51523.1"/>
    <property type="molecule type" value="Genomic_DNA"/>
</dbReference>
<evidence type="ECO:0000313" key="3">
    <source>
        <dbReference type="Proteomes" id="UP000310108"/>
    </source>
</evidence>
<dbReference type="AlphaFoldDB" id="A0A4U6X8V5"/>
<comment type="caution">
    <text evidence="2">The sequence shown here is derived from an EMBL/GenBank/DDBJ whole genome shotgun (WGS) entry which is preliminary data.</text>
</comment>
<reference evidence="2 3" key="1">
    <citation type="journal article" date="2019" name="PLoS ONE">
        <title>Comparative genome analysis indicates high evolutionary potential of pathogenicity genes in Colletotrichum tanaceti.</title>
        <authorList>
            <person name="Lelwala R.V."/>
            <person name="Korhonen P.K."/>
            <person name="Young N.D."/>
            <person name="Scott J.B."/>
            <person name="Ades P.A."/>
            <person name="Gasser R.B."/>
            <person name="Taylor P.W.J."/>
        </authorList>
    </citation>
    <scope>NUCLEOTIDE SEQUENCE [LARGE SCALE GENOMIC DNA]</scope>
    <source>
        <strain evidence="2">BRIP57314</strain>
    </source>
</reference>
<keyword evidence="3" id="KW-1185">Reference proteome</keyword>
<name>A0A4U6X8V5_9PEZI</name>
<organism evidence="2 3">
    <name type="scientific">Colletotrichum tanaceti</name>
    <dbReference type="NCBI Taxonomy" id="1306861"/>
    <lineage>
        <taxon>Eukaryota</taxon>
        <taxon>Fungi</taxon>
        <taxon>Dikarya</taxon>
        <taxon>Ascomycota</taxon>
        <taxon>Pezizomycotina</taxon>
        <taxon>Sordariomycetes</taxon>
        <taxon>Hypocreomycetidae</taxon>
        <taxon>Glomerellales</taxon>
        <taxon>Glomerellaceae</taxon>
        <taxon>Colletotrichum</taxon>
        <taxon>Colletotrichum destructivum species complex</taxon>
    </lineage>
</organism>